<sequence length="478" mass="54680">MKKEYGDRLARALEFANESAKYHVRNYADGTLMPGDAYADLPIDERDRMYLGPDAGAPNMYSRIYRSQREKEMREQGMTNEQIKLRWEALDAMWRQEIEERLYGEARQNDRSEDVISRYENGGLPGDFQRRSDQADAKRRTKWLGIRIVLITVVVVIMAFTILNEAGLIDGISITEQIFDRIEQIFGGMDNISSGGAGAGGGTDSENPGGLVIVYGVVIFLIFRWVSKSKKKKENISDSSVIYTELIPQIIRRRYGEGSVYRHQGGLPDEQMRRLNCFAGRPFTLDGKPLLVNGRDMVEGTYKGVHFRCSYEYMEYEYYHEDSDGDKEKKIDKLFGGLVVEIPYRKVSSALLGVMGNSELAMKNILKCGSESGAVGRIEKTENENFNLLFTIKCNDEENIFYMLTPYVMERLAALYPKEKAALHVTFDGDRLYMCISKSDKYMVFDEEKNIKSMNDVEAYLDKYLRMLQETLDAALLL</sequence>
<evidence type="ECO:0000313" key="2">
    <source>
        <dbReference type="EMBL" id="GFO94021.1"/>
    </source>
</evidence>
<dbReference type="Proteomes" id="UP000660047">
    <property type="component" value="Unassembled WGS sequence"/>
</dbReference>
<dbReference type="EMBL" id="BLYL01000004">
    <property type="protein sequence ID" value="GFO94021.1"/>
    <property type="molecule type" value="Genomic_DNA"/>
</dbReference>
<keyword evidence="1" id="KW-1133">Transmembrane helix</keyword>
<dbReference type="RefSeq" id="WP_022217292.1">
    <property type="nucleotide sequence ID" value="NZ_BLYL01000004.1"/>
</dbReference>
<evidence type="ECO:0008006" key="4">
    <source>
        <dbReference type="Google" id="ProtNLM"/>
    </source>
</evidence>
<gene>
    <name evidence="2" type="ORF">COEU31_10670</name>
</gene>
<reference evidence="2" key="1">
    <citation type="submission" date="2020-06" db="EMBL/GenBank/DDBJ databases">
        <title>Characterization of fructooligosaccharide metabolism and fructooligosaccharide-degrading enzymes in human commensal butyrate producers.</title>
        <authorList>
            <person name="Tanno H."/>
            <person name="Fujii T."/>
            <person name="Hirano K."/>
            <person name="Maeno S."/>
            <person name="Tonozuka T."/>
            <person name="Sakamoto M."/>
            <person name="Ohkuma M."/>
            <person name="Tochio T."/>
            <person name="Endo A."/>
        </authorList>
    </citation>
    <scope>NUCLEOTIDE SEQUENCE</scope>
    <source>
        <strain evidence="2">JCM 31265</strain>
    </source>
</reference>
<accession>A0AAI9NYB0</accession>
<name>A0AAI9NYB0_9FIRM</name>
<dbReference type="Pfam" id="PF11335">
    <property type="entry name" value="DUF3137"/>
    <property type="match status" value="1"/>
</dbReference>
<feature type="transmembrane region" description="Helical" evidence="1">
    <location>
        <begin position="209"/>
        <end position="226"/>
    </location>
</feature>
<dbReference type="InterPro" id="IPR021484">
    <property type="entry name" value="DUF3137"/>
</dbReference>
<proteinExistence type="predicted"/>
<feature type="transmembrane region" description="Helical" evidence="1">
    <location>
        <begin position="144"/>
        <end position="163"/>
    </location>
</feature>
<evidence type="ECO:0000256" key="1">
    <source>
        <dbReference type="SAM" id="Phobius"/>
    </source>
</evidence>
<keyword evidence="1" id="KW-0472">Membrane</keyword>
<protein>
    <recommendedName>
        <fullName evidence="4">DUF3137 domain-containing protein</fullName>
    </recommendedName>
</protein>
<dbReference type="AlphaFoldDB" id="A0AAI9NYB0"/>
<keyword evidence="1" id="KW-0812">Transmembrane</keyword>
<evidence type="ECO:0000313" key="3">
    <source>
        <dbReference type="Proteomes" id="UP000660047"/>
    </source>
</evidence>
<organism evidence="2 3">
    <name type="scientific">Coprococcus eutactus</name>
    <dbReference type="NCBI Taxonomy" id="33043"/>
    <lineage>
        <taxon>Bacteria</taxon>
        <taxon>Bacillati</taxon>
        <taxon>Bacillota</taxon>
        <taxon>Clostridia</taxon>
        <taxon>Lachnospirales</taxon>
        <taxon>Lachnospiraceae</taxon>
        <taxon>Coprococcus</taxon>
    </lineage>
</organism>
<comment type="caution">
    <text evidence="2">The sequence shown here is derived from an EMBL/GenBank/DDBJ whole genome shotgun (WGS) entry which is preliminary data.</text>
</comment>